<feature type="domain" description="Response regulatory" evidence="6">
    <location>
        <begin position="2"/>
        <end position="118"/>
    </location>
</feature>
<dbReference type="SMART" id="SM00342">
    <property type="entry name" value="HTH_ARAC"/>
    <property type="match status" value="1"/>
</dbReference>
<evidence type="ECO:0000259" key="6">
    <source>
        <dbReference type="PROSITE" id="PS50110"/>
    </source>
</evidence>
<evidence type="ECO:0000313" key="7">
    <source>
        <dbReference type="EMBL" id="SNX70305.1"/>
    </source>
</evidence>
<feature type="domain" description="HTH araC/xylS-type" evidence="5">
    <location>
        <begin position="131"/>
        <end position="229"/>
    </location>
</feature>
<protein>
    <submittedName>
        <fullName evidence="7">AraC family two component transcriptional regulator</fullName>
    </submittedName>
</protein>
<dbReference type="Pfam" id="PF12833">
    <property type="entry name" value="HTH_18"/>
    <property type="match status" value="1"/>
</dbReference>
<dbReference type="SMART" id="SM00448">
    <property type="entry name" value="REC"/>
    <property type="match status" value="1"/>
</dbReference>
<feature type="modified residue" description="4-aspartylphosphate" evidence="4">
    <location>
        <position position="53"/>
    </location>
</feature>
<dbReference type="PANTHER" id="PTHR43280:SF2">
    <property type="entry name" value="HTH-TYPE TRANSCRIPTIONAL REGULATOR EXSA"/>
    <property type="match status" value="1"/>
</dbReference>
<evidence type="ECO:0000256" key="1">
    <source>
        <dbReference type="ARBA" id="ARBA00023015"/>
    </source>
</evidence>
<name>A0A285CSA0_9BACI</name>
<dbReference type="InterPro" id="IPR001789">
    <property type="entry name" value="Sig_transdc_resp-reg_receiver"/>
</dbReference>
<keyword evidence="3" id="KW-0804">Transcription</keyword>
<dbReference type="InterPro" id="IPR009057">
    <property type="entry name" value="Homeodomain-like_sf"/>
</dbReference>
<dbReference type="InterPro" id="IPR020449">
    <property type="entry name" value="Tscrpt_reg_AraC-type_HTH"/>
</dbReference>
<dbReference type="Gene3D" id="1.10.10.60">
    <property type="entry name" value="Homeodomain-like"/>
    <property type="match status" value="2"/>
</dbReference>
<dbReference type="PROSITE" id="PS01124">
    <property type="entry name" value="HTH_ARAC_FAMILY_2"/>
    <property type="match status" value="1"/>
</dbReference>
<proteinExistence type="predicted"/>
<dbReference type="OrthoDB" id="9788446at2"/>
<keyword evidence="4" id="KW-0597">Phosphoprotein</keyword>
<dbReference type="AlphaFoldDB" id="A0A285CSA0"/>
<evidence type="ECO:0000256" key="3">
    <source>
        <dbReference type="ARBA" id="ARBA00023163"/>
    </source>
</evidence>
<dbReference type="GO" id="GO:0043565">
    <property type="term" value="F:sequence-specific DNA binding"/>
    <property type="evidence" value="ECO:0007669"/>
    <property type="project" value="InterPro"/>
</dbReference>
<evidence type="ECO:0000313" key="8">
    <source>
        <dbReference type="Proteomes" id="UP000219546"/>
    </source>
</evidence>
<dbReference type="PANTHER" id="PTHR43280">
    <property type="entry name" value="ARAC-FAMILY TRANSCRIPTIONAL REGULATOR"/>
    <property type="match status" value="1"/>
</dbReference>
<gene>
    <name evidence="7" type="ORF">SAMN05877753_10427</name>
</gene>
<evidence type="ECO:0000256" key="4">
    <source>
        <dbReference type="PROSITE-ProRule" id="PRU00169"/>
    </source>
</evidence>
<evidence type="ECO:0000256" key="2">
    <source>
        <dbReference type="ARBA" id="ARBA00023125"/>
    </source>
</evidence>
<dbReference type="PROSITE" id="PS50110">
    <property type="entry name" value="RESPONSE_REGULATORY"/>
    <property type="match status" value="1"/>
</dbReference>
<accession>A0A285CSA0</accession>
<keyword evidence="1" id="KW-0805">Transcription regulation</keyword>
<keyword evidence="8" id="KW-1185">Reference proteome</keyword>
<dbReference type="GO" id="GO:0003700">
    <property type="term" value="F:DNA-binding transcription factor activity"/>
    <property type="evidence" value="ECO:0007669"/>
    <property type="project" value="InterPro"/>
</dbReference>
<dbReference type="Pfam" id="PF00072">
    <property type="entry name" value="Response_reg"/>
    <property type="match status" value="1"/>
</dbReference>
<reference evidence="7 8" key="1">
    <citation type="submission" date="2017-08" db="EMBL/GenBank/DDBJ databases">
        <authorList>
            <person name="de Groot N.N."/>
        </authorList>
    </citation>
    <scope>NUCLEOTIDE SEQUENCE [LARGE SCALE GENOMIC DNA]</scope>
    <source>
        <strain evidence="7 8">JC228</strain>
    </source>
</reference>
<dbReference type="RefSeq" id="WP_097158437.1">
    <property type="nucleotide sequence ID" value="NZ_JBEPMQ010000010.1"/>
</dbReference>
<dbReference type="Gene3D" id="3.40.50.2300">
    <property type="match status" value="1"/>
</dbReference>
<dbReference type="InterPro" id="IPR018062">
    <property type="entry name" value="HTH_AraC-typ_CS"/>
</dbReference>
<dbReference type="Proteomes" id="UP000219546">
    <property type="component" value="Unassembled WGS sequence"/>
</dbReference>
<dbReference type="InterPro" id="IPR018060">
    <property type="entry name" value="HTH_AraC"/>
</dbReference>
<evidence type="ECO:0000259" key="5">
    <source>
        <dbReference type="PROSITE" id="PS01124"/>
    </source>
</evidence>
<organism evidence="7 8">
    <name type="scientific">Bacillus oleivorans</name>
    <dbReference type="NCBI Taxonomy" id="1448271"/>
    <lineage>
        <taxon>Bacteria</taxon>
        <taxon>Bacillati</taxon>
        <taxon>Bacillota</taxon>
        <taxon>Bacilli</taxon>
        <taxon>Bacillales</taxon>
        <taxon>Bacillaceae</taxon>
        <taxon>Bacillus</taxon>
    </lineage>
</organism>
<dbReference type="EMBL" id="OAOP01000004">
    <property type="protein sequence ID" value="SNX70305.1"/>
    <property type="molecule type" value="Genomic_DNA"/>
</dbReference>
<dbReference type="InterPro" id="IPR011006">
    <property type="entry name" value="CheY-like_superfamily"/>
</dbReference>
<keyword evidence="2" id="KW-0238">DNA-binding</keyword>
<dbReference type="SUPFAM" id="SSF46689">
    <property type="entry name" value="Homeodomain-like"/>
    <property type="match status" value="2"/>
</dbReference>
<dbReference type="GO" id="GO:0000160">
    <property type="term" value="P:phosphorelay signal transduction system"/>
    <property type="evidence" value="ECO:0007669"/>
    <property type="project" value="InterPro"/>
</dbReference>
<dbReference type="CDD" id="cd17536">
    <property type="entry name" value="REC_YesN-like"/>
    <property type="match status" value="1"/>
</dbReference>
<dbReference type="PROSITE" id="PS00041">
    <property type="entry name" value="HTH_ARAC_FAMILY_1"/>
    <property type="match status" value="1"/>
</dbReference>
<dbReference type="PRINTS" id="PR00032">
    <property type="entry name" value="HTHARAC"/>
</dbReference>
<dbReference type="SUPFAM" id="SSF52172">
    <property type="entry name" value="CheY-like"/>
    <property type="match status" value="1"/>
</dbReference>
<sequence length="230" mass="26646">MNILCVDDEPIVLEQLEHILQPVFPFLNFFFANDSSQAISISKENHFHLAIVDIEMPGKSGLELVRDLKEHQENLPVVILSAHQDFHLAKTSIHLGVVEYLTKPIFEDELKETVSRFTSEIYKRGYSKLINETLSVIEVFYEQRLSLQEVSSKVHVSPAYLSRRFSEEVGTSLTDYINQYRLEKAKLLLLTTEDTISSIAEKTGFNSLHYFSTQFKKKENMTPKEFRERN</sequence>